<gene>
    <name evidence="2" type="ORF">PQ465_13625</name>
</gene>
<dbReference type="SUPFAM" id="SSF51430">
    <property type="entry name" value="NAD(P)-linked oxidoreductase"/>
    <property type="match status" value="1"/>
</dbReference>
<organism evidence="2 3">
    <name type="scientific">Sphingobacterium oryzagri</name>
    <dbReference type="NCBI Taxonomy" id="3025669"/>
    <lineage>
        <taxon>Bacteria</taxon>
        <taxon>Pseudomonadati</taxon>
        <taxon>Bacteroidota</taxon>
        <taxon>Sphingobacteriia</taxon>
        <taxon>Sphingobacteriales</taxon>
        <taxon>Sphingobacteriaceae</taxon>
        <taxon>Sphingobacterium</taxon>
    </lineage>
</organism>
<dbReference type="InterPro" id="IPR020471">
    <property type="entry name" value="AKR"/>
</dbReference>
<dbReference type="InterPro" id="IPR023210">
    <property type="entry name" value="NADP_OxRdtase_dom"/>
</dbReference>
<dbReference type="Pfam" id="PF00248">
    <property type="entry name" value="Aldo_ket_red"/>
    <property type="match status" value="1"/>
</dbReference>
<dbReference type="PRINTS" id="PR00069">
    <property type="entry name" value="ALDKETRDTASE"/>
</dbReference>
<keyword evidence="3" id="KW-1185">Reference proteome</keyword>
<dbReference type="InterPro" id="IPR036812">
    <property type="entry name" value="NAD(P)_OxRdtase_dom_sf"/>
</dbReference>
<proteinExistence type="predicted"/>
<evidence type="ECO:0000259" key="1">
    <source>
        <dbReference type="Pfam" id="PF00248"/>
    </source>
</evidence>
<dbReference type="Gene3D" id="3.20.20.100">
    <property type="entry name" value="NADP-dependent oxidoreductase domain"/>
    <property type="match status" value="1"/>
</dbReference>
<dbReference type="RefSeq" id="WP_274266075.1">
    <property type="nucleotide sequence ID" value="NZ_CP117880.1"/>
</dbReference>
<accession>A0ABY7WGD3</accession>
<dbReference type="PANTHER" id="PTHR43312">
    <property type="entry name" value="D-THREO-ALDOSE 1-DEHYDROGENASE"/>
    <property type="match status" value="1"/>
</dbReference>
<protein>
    <submittedName>
        <fullName evidence="2">Aldo/keto reductase</fullName>
    </submittedName>
</protein>
<dbReference type="CDD" id="cd19086">
    <property type="entry name" value="AKR_AKR11C1"/>
    <property type="match status" value="1"/>
</dbReference>
<evidence type="ECO:0000313" key="2">
    <source>
        <dbReference type="EMBL" id="WDF67345.1"/>
    </source>
</evidence>
<dbReference type="PANTHER" id="PTHR43312:SF1">
    <property type="entry name" value="NADP-DEPENDENT OXIDOREDUCTASE DOMAIN-CONTAINING PROTEIN"/>
    <property type="match status" value="1"/>
</dbReference>
<feature type="domain" description="NADP-dependent oxidoreductase" evidence="1">
    <location>
        <begin position="15"/>
        <end position="271"/>
    </location>
</feature>
<dbReference type="InterPro" id="IPR053135">
    <property type="entry name" value="AKR2_Oxidoreductase"/>
</dbReference>
<name>A0ABY7WGD3_9SPHI</name>
<sequence length="301" mass="33227">MQLTKLGKSNLQVSPIGIGGMSLKGGATARNTHLIQQAVELGINYFDTADLYERGMNEELLGQALRGRRKDVVLASKVGNQWRPDGSTWDWKASKAYILKAVEASLSRLHTEYIDLYQLHGGLIEDPIDEIIEAFEQLVKEGKIRYYGISSIRPNVIHAYATRSNIVSVMMQYNLLDRRPEYVFPLLAEKDIAVVSRGALTQGLLVDKPIDSYLQLTSGEVGHANRHVEKLAEATGMSKSHVLLAYVLANPAVSVAAVGVRTAAQLDDLSSFLREQPRLSAAASAELERGLRRLVYTDHLS</sequence>
<dbReference type="Proteomes" id="UP001221558">
    <property type="component" value="Chromosome"/>
</dbReference>
<evidence type="ECO:0000313" key="3">
    <source>
        <dbReference type="Proteomes" id="UP001221558"/>
    </source>
</evidence>
<reference evidence="2 3" key="1">
    <citation type="submission" date="2023-02" db="EMBL/GenBank/DDBJ databases">
        <title>Genome sequence of Sphingobacterium sp. KACC 22765.</title>
        <authorList>
            <person name="Kim S."/>
            <person name="Heo J."/>
            <person name="Kwon S.-W."/>
        </authorList>
    </citation>
    <scope>NUCLEOTIDE SEQUENCE [LARGE SCALE GENOMIC DNA]</scope>
    <source>
        <strain evidence="2 3">KACC 22765</strain>
    </source>
</reference>
<dbReference type="EMBL" id="CP117880">
    <property type="protein sequence ID" value="WDF67345.1"/>
    <property type="molecule type" value="Genomic_DNA"/>
</dbReference>